<proteinExistence type="predicted"/>
<name>A0A0A9E2S5_ARUDO</name>
<protein>
    <submittedName>
        <fullName evidence="1">Uncharacterized protein</fullName>
    </submittedName>
</protein>
<evidence type="ECO:0000313" key="1">
    <source>
        <dbReference type="EMBL" id="JAD93333.1"/>
    </source>
</evidence>
<dbReference type="EMBL" id="GBRH01204562">
    <property type="protein sequence ID" value="JAD93333.1"/>
    <property type="molecule type" value="Transcribed_RNA"/>
</dbReference>
<sequence>MWRYCVFKTVPLIGLPCRMFFYCCTARAYDCLHLRCQLTMPMSSQLMS</sequence>
<reference evidence="1" key="1">
    <citation type="submission" date="2014-09" db="EMBL/GenBank/DDBJ databases">
        <authorList>
            <person name="Magalhaes I.L.F."/>
            <person name="Oliveira U."/>
            <person name="Santos F.R."/>
            <person name="Vidigal T.H.D.A."/>
            <person name="Brescovit A.D."/>
            <person name="Santos A.J."/>
        </authorList>
    </citation>
    <scope>NUCLEOTIDE SEQUENCE</scope>
    <source>
        <tissue evidence="1">Shoot tissue taken approximately 20 cm above the soil surface</tissue>
    </source>
</reference>
<reference evidence="1" key="2">
    <citation type="journal article" date="2015" name="Data Brief">
        <title>Shoot transcriptome of the giant reed, Arundo donax.</title>
        <authorList>
            <person name="Barrero R.A."/>
            <person name="Guerrero F.D."/>
            <person name="Moolhuijzen P."/>
            <person name="Goolsby J.A."/>
            <person name="Tidwell J."/>
            <person name="Bellgard S.E."/>
            <person name="Bellgard M.I."/>
        </authorList>
    </citation>
    <scope>NUCLEOTIDE SEQUENCE</scope>
    <source>
        <tissue evidence="1">Shoot tissue taken approximately 20 cm above the soil surface</tissue>
    </source>
</reference>
<dbReference type="AlphaFoldDB" id="A0A0A9E2S5"/>
<organism evidence="1">
    <name type="scientific">Arundo donax</name>
    <name type="common">Giant reed</name>
    <name type="synonym">Donax arundinaceus</name>
    <dbReference type="NCBI Taxonomy" id="35708"/>
    <lineage>
        <taxon>Eukaryota</taxon>
        <taxon>Viridiplantae</taxon>
        <taxon>Streptophyta</taxon>
        <taxon>Embryophyta</taxon>
        <taxon>Tracheophyta</taxon>
        <taxon>Spermatophyta</taxon>
        <taxon>Magnoliopsida</taxon>
        <taxon>Liliopsida</taxon>
        <taxon>Poales</taxon>
        <taxon>Poaceae</taxon>
        <taxon>PACMAD clade</taxon>
        <taxon>Arundinoideae</taxon>
        <taxon>Arundineae</taxon>
        <taxon>Arundo</taxon>
    </lineage>
</organism>
<accession>A0A0A9E2S5</accession>